<feature type="compositionally biased region" description="Basic and acidic residues" evidence="1">
    <location>
        <begin position="23"/>
        <end position="42"/>
    </location>
</feature>
<feature type="compositionally biased region" description="Basic and acidic residues" evidence="1">
    <location>
        <begin position="50"/>
        <end position="68"/>
    </location>
</feature>
<feature type="region of interest" description="Disordered" evidence="1">
    <location>
        <begin position="1"/>
        <end position="68"/>
    </location>
</feature>
<reference evidence="2 3" key="2">
    <citation type="journal article" date="2017" name="Nature">
        <title>The Apostasia genome and the evolution of orchids.</title>
        <authorList>
            <person name="Zhang G.Q."/>
            <person name="Liu K.W."/>
            <person name="Li Z."/>
            <person name="Lohaus R."/>
            <person name="Hsiao Y.Y."/>
            <person name="Niu S.C."/>
            <person name="Wang J.Y."/>
            <person name="Lin Y.C."/>
            <person name="Xu Q."/>
            <person name="Chen L.J."/>
            <person name="Yoshida K."/>
            <person name="Fujiwara S."/>
            <person name="Wang Z.W."/>
            <person name="Zhang Y.Q."/>
            <person name="Mitsuda N."/>
            <person name="Wang M."/>
            <person name="Liu G.H."/>
            <person name="Pecoraro L."/>
            <person name="Huang H.X."/>
            <person name="Xiao X.J."/>
            <person name="Lin M."/>
            <person name="Wu X.Y."/>
            <person name="Wu W.L."/>
            <person name="Chen Y.Y."/>
            <person name="Chang S.B."/>
            <person name="Sakamoto S."/>
            <person name="Ohme-Takagi M."/>
            <person name="Yagi M."/>
            <person name="Zeng S.J."/>
            <person name="Shen C.Y."/>
            <person name="Yeh C.M."/>
            <person name="Luo Y.B."/>
            <person name="Tsai W.C."/>
            <person name="Van de Peer Y."/>
            <person name="Liu Z.J."/>
        </authorList>
    </citation>
    <scope>NUCLEOTIDE SEQUENCE [LARGE SCALE GENOMIC DNA]</scope>
    <source>
        <tissue evidence="2">The whole plant</tissue>
    </source>
</reference>
<proteinExistence type="predicted"/>
<dbReference type="AlphaFoldDB" id="A0A2I0WFU5"/>
<organism evidence="2 3">
    <name type="scientific">Dendrobium catenatum</name>
    <dbReference type="NCBI Taxonomy" id="906689"/>
    <lineage>
        <taxon>Eukaryota</taxon>
        <taxon>Viridiplantae</taxon>
        <taxon>Streptophyta</taxon>
        <taxon>Embryophyta</taxon>
        <taxon>Tracheophyta</taxon>
        <taxon>Spermatophyta</taxon>
        <taxon>Magnoliopsida</taxon>
        <taxon>Liliopsida</taxon>
        <taxon>Asparagales</taxon>
        <taxon>Orchidaceae</taxon>
        <taxon>Epidendroideae</taxon>
        <taxon>Malaxideae</taxon>
        <taxon>Dendrobiinae</taxon>
        <taxon>Dendrobium</taxon>
    </lineage>
</organism>
<name>A0A2I0WFU5_9ASPA</name>
<reference evidence="2 3" key="1">
    <citation type="journal article" date="2016" name="Sci. Rep.">
        <title>The Dendrobium catenatum Lindl. genome sequence provides insights into polysaccharide synthase, floral development and adaptive evolution.</title>
        <authorList>
            <person name="Zhang G.Q."/>
            <person name="Xu Q."/>
            <person name="Bian C."/>
            <person name="Tsai W.C."/>
            <person name="Yeh C.M."/>
            <person name="Liu K.W."/>
            <person name="Yoshida K."/>
            <person name="Zhang L.S."/>
            <person name="Chang S.B."/>
            <person name="Chen F."/>
            <person name="Shi Y."/>
            <person name="Su Y.Y."/>
            <person name="Zhang Y.Q."/>
            <person name="Chen L.J."/>
            <person name="Yin Y."/>
            <person name="Lin M."/>
            <person name="Huang H."/>
            <person name="Deng H."/>
            <person name="Wang Z.W."/>
            <person name="Zhu S.L."/>
            <person name="Zhao X."/>
            <person name="Deng C."/>
            <person name="Niu S.C."/>
            <person name="Huang J."/>
            <person name="Wang M."/>
            <person name="Liu G.H."/>
            <person name="Yang H.J."/>
            <person name="Xiao X.J."/>
            <person name="Hsiao Y.Y."/>
            <person name="Wu W.L."/>
            <person name="Chen Y.Y."/>
            <person name="Mitsuda N."/>
            <person name="Ohme-Takagi M."/>
            <person name="Luo Y.B."/>
            <person name="Van de Peer Y."/>
            <person name="Liu Z.J."/>
        </authorList>
    </citation>
    <scope>NUCLEOTIDE SEQUENCE [LARGE SCALE GENOMIC DNA]</scope>
    <source>
        <tissue evidence="2">The whole plant</tissue>
    </source>
</reference>
<dbReference type="Proteomes" id="UP000233837">
    <property type="component" value="Unassembled WGS sequence"/>
</dbReference>
<evidence type="ECO:0000256" key="1">
    <source>
        <dbReference type="SAM" id="MobiDB-lite"/>
    </source>
</evidence>
<accession>A0A2I0WFU5</accession>
<dbReference type="EMBL" id="KZ502674">
    <property type="protein sequence ID" value="PKU74521.1"/>
    <property type="molecule type" value="Genomic_DNA"/>
</dbReference>
<keyword evidence="3" id="KW-1185">Reference proteome</keyword>
<evidence type="ECO:0000313" key="3">
    <source>
        <dbReference type="Proteomes" id="UP000233837"/>
    </source>
</evidence>
<evidence type="ECO:0000313" key="2">
    <source>
        <dbReference type="EMBL" id="PKU74521.1"/>
    </source>
</evidence>
<sequence length="68" mass="7877">MMRNRAPVFTSDENGEASNRTGQQRERSRAKSEKNKGAEEASRAILHHLRSNEDEQQRRGENLRRANL</sequence>
<protein>
    <submittedName>
        <fullName evidence="2">Uncharacterized protein</fullName>
    </submittedName>
</protein>
<gene>
    <name evidence="2" type="ORF">MA16_Dca003724</name>
</gene>